<dbReference type="RefSeq" id="WP_197697483.1">
    <property type="nucleotide sequence ID" value="NZ_LT899436.1"/>
</dbReference>
<feature type="binding site" evidence="1">
    <location>
        <position position="199"/>
    </location>
    <ligand>
        <name>Zn(2+)</name>
        <dbReference type="ChEBI" id="CHEBI:29105"/>
        <note>catalytic</note>
    </ligand>
</feature>
<gene>
    <name evidence="5" type="ORF">TJEJU_2597</name>
</gene>
<reference evidence="5 6" key="1">
    <citation type="submission" date="2017-07" db="EMBL/GenBank/DDBJ databases">
        <authorList>
            <person name="Sun Z.S."/>
            <person name="Albrecht U."/>
            <person name="Echele G."/>
            <person name="Lee C.C."/>
        </authorList>
    </citation>
    <scope>NUCLEOTIDE SEQUENCE [LARGE SCALE GENOMIC DNA]</scope>
    <source>
        <strain evidence="6">type strain: KCTC 22618</strain>
    </source>
</reference>
<dbReference type="GO" id="GO:0004222">
    <property type="term" value="F:metalloendopeptidase activity"/>
    <property type="evidence" value="ECO:0007669"/>
    <property type="project" value="UniProtKB-UniRule"/>
</dbReference>
<protein>
    <submittedName>
        <fullName evidence="5">Probable lipoprotein. Probable peptidase M12A family</fullName>
    </submittedName>
</protein>
<feature type="signal peptide" evidence="3">
    <location>
        <begin position="1"/>
        <end position="22"/>
    </location>
</feature>
<dbReference type="InterPro" id="IPR006026">
    <property type="entry name" value="Peptidase_Metallo"/>
</dbReference>
<dbReference type="KEGG" id="tje:TJEJU_2597"/>
<keyword evidence="5" id="KW-0449">Lipoprotein</keyword>
<dbReference type="Proteomes" id="UP000215214">
    <property type="component" value="Chromosome TJEJU"/>
</dbReference>
<evidence type="ECO:0000259" key="4">
    <source>
        <dbReference type="PROSITE" id="PS51864"/>
    </source>
</evidence>
<feature type="binding site" evidence="1">
    <location>
        <position position="193"/>
    </location>
    <ligand>
        <name>Zn(2+)</name>
        <dbReference type="ChEBI" id="CHEBI:29105"/>
        <note>catalytic</note>
    </ligand>
</feature>
<evidence type="ECO:0000313" key="6">
    <source>
        <dbReference type="Proteomes" id="UP000215214"/>
    </source>
</evidence>
<dbReference type="PRINTS" id="PR00480">
    <property type="entry name" value="ASTACIN"/>
</dbReference>
<dbReference type="InterPro" id="IPR024079">
    <property type="entry name" value="MetalloPept_cat_dom_sf"/>
</dbReference>
<comment type="cofactor">
    <cofactor evidence="1">
        <name>Zn(2+)</name>
        <dbReference type="ChEBI" id="CHEBI:29105"/>
    </cofactor>
    <text evidence="1">Binds 1 zinc ion per subunit.</text>
</comment>
<keyword evidence="1" id="KW-0482">Metalloprotease</keyword>
<accession>A0A238UD08</accession>
<evidence type="ECO:0000256" key="3">
    <source>
        <dbReference type="SAM" id="SignalP"/>
    </source>
</evidence>
<dbReference type="Gene3D" id="3.40.390.10">
    <property type="entry name" value="Collagenase (Catalytic Domain)"/>
    <property type="match status" value="1"/>
</dbReference>
<dbReference type="Pfam" id="PF01400">
    <property type="entry name" value="Astacin"/>
    <property type="match status" value="1"/>
</dbReference>
<dbReference type="GO" id="GO:0006508">
    <property type="term" value="P:proteolysis"/>
    <property type="evidence" value="ECO:0007669"/>
    <property type="project" value="UniProtKB-KW"/>
</dbReference>
<evidence type="ECO:0000256" key="2">
    <source>
        <dbReference type="SAM" id="MobiDB-lite"/>
    </source>
</evidence>
<feature type="active site" evidence="1">
    <location>
        <position position="190"/>
    </location>
</feature>
<keyword evidence="1" id="KW-0862">Zinc</keyword>
<feature type="region of interest" description="Disordered" evidence="2">
    <location>
        <begin position="86"/>
        <end position="107"/>
    </location>
</feature>
<proteinExistence type="predicted"/>
<dbReference type="InterPro" id="IPR001506">
    <property type="entry name" value="Peptidase_M12A"/>
</dbReference>
<dbReference type="AlphaFoldDB" id="A0A238UD08"/>
<dbReference type="PROSITE" id="PS51257">
    <property type="entry name" value="PROKAR_LIPOPROTEIN"/>
    <property type="match status" value="1"/>
</dbReference>
<dbReference type="PROSITE" id="PS51864">
    <property type="entry name" value="ASTACIN"/>
    <property type="match status" value="1"/>
</dbReference>
<keyword evidence="3" id="KW-0732">Signal</keyword>
<dbReference type="CDD" id="cd04280">
    <property type="entry name" value="ZnMc_astacin_like"/>
    <property type="match status" value="1"/>
</dbReference>
<keyword evidence="1" id="KW-0479">Metal-binding</keyword>
<feature type="binding site" evidence="1">
    <location>
        <position position="189"/>
    </location>
    <ligand>
        <name>Zn(2+)</name>
        <dbReference type="ChEBI" id="CHEBI:29105"/>
        <note>catalytic</note>
    </ligand>
</feature>
<feature type="domain" description="Peptidase M12A" evidence="4">
    <location>
        <begin position="102"/>
        <end position="293"/>
    </location>
</feature>
<dbReference type="GO" id="GO:0008270">
    <property type="term" value="F:zinc ion binding"/>
    <property type="evidence" value="ECO:0007669"/>
    <property type="project" value="UniProtKB-UniRule"/>
</dbReference>
<dbReference type="SMART" id="SM00235">
    <property type="entry name" value="ZnMc"/>
    <property type="match status" value="1"/>
</dbReference>
<sequence>MKNFKLPLVALAASMLIFSCQNEETNDLNEIIPPESATISPEEAFPALSGDVKEMYYGSSKVNVEKVNDVYVMDGDILFDANQLTETPTEAGEPSSAETLGKSVGRTGGRWRNNTVYYSVQSSLANKRRVTDAIAHWERNTALRFVQRTNQSDYIYFRTGSGCSSFVGRRGGRQDINLATGCTTGNTIHEIGHAVGLWHEQSRKDRDTYVNINFENIVDGRSFNFQTYVQQGNDGNEYTSTLDFGSIMMYGPTFFSKNGKPTIEKKDGSSYSIQRNGLSAGDIQGINRMYPPSNASDKCNGVSAYVRGRRYSIGSRVTFQGSLYERVSGGWNNLGQCGS</sequence>
<dbReference type="PANTHER" id="PTHR10127">
    <property type="entry name" value="DISCOIDIN, CUB, EGF, LAMININ , AND ZINC METALLOPROTEASE DOMAIN CONTAINING"/>
    <property type="match status" value="1"/>
</dbReference>
<organism evidence="5 6">
    <name type="scientific">Tenacibaculum jejuense</name>
    <dbReference type="NCBI Taxonomy" id="584609"/>
    <lineage>
        <taxon>Bacteria</taxon>
        <taxon>Pseudomonadati</taxon>
        <taxon>Bacteroidota</taxon>
        <taxon>Flavobacteriia</taxon>
        <taxon>Flavobacteriales</taxon>
        <taxon>Flavobacteriaceae</taxon>
        <taxon>Tenacibaculum</taxon>
    </lineage>
</organism>
<feature type="chain" id="PRO_5012624591" evidence="3">
    <location>
        <begin position="23"/>
        <end position="339"/>
    </location>
</feature>
<keyword evidence="1" id="KW-0378">Hydrolase</keyword>
<dbReference type="EMBL" id="LT899436">
    <property type="protein sequence ID" value="SNR16280.1"/>
    <property type="molecule type" value="Genomic_DNA"/>
</dbReference>
<dbReference type="InterPro" id="IPR034035">
    <property type="entry name" value="Astacin-like_dom"/>
</dbReference>
<evidence type="ECO:0000256" key="1">
    <source>
        <dbReference type="PROSITE-ProRule" id="PRU01211"/>
    </source>
</evidence>
<evidence type="ECO:0000313" key="5">
    <source>
        <dbReference type="EMBL" id="SNR16280.1"/>
    </source>
</evidence>
<dbReference type="PANTHER" id="PTHR10127:SF850">
    <property type="entry name" value="METALLOENDOPEPTIDASE"/>
    <property type="match status" value="1"/>
</dbReference>
<name>A0A238UD08_9FLAO</name>
<keyword evidence="1" id="KW-0645">Protease</keyword>
<dbReference type="SUPFAM" id="SSF55486">
    <property type="entry name" value="Metalloproteases ('zincins'), catalytic domain"/>
    <property type="match status" value="1"/>
</dbReference>
<comment type="caution">
    <text evidence="1">Lacks conserved residue(s) required for the propagation of feature annotation.</text>
</comment>
<keyword evidence="6" id="KW-1185">Reference proteome</keyword>